<gene>
    <name evidence="3" type="ORF">IV203_036223</name>
</gene>
<keyword evidence="4" id="KW-1185">Reference proteome</keyword>
<evidence type="ECO:0000313" key="4">
    <source>
        <dbReference type="Proteomes" id="UP000693970"/>
    </source>
</evidence>
<sequence length="849" mass="97018">MCAKILNKTGHTIHRSTFRALSREEEDDPKEKEKRKAFDQKIEQVLGPDMRPKDMPECDTPEYERYEDDETAAFSVDDRDDIDQDAIDMYLKAEVTLPIAGEMLTGNVSRRKRDADGNLIGKSASNPIMDTRMYVVSFPDGREAEYSANIIAENMLSMCDPEGNQFILMKHISDHKKEATAVPKEDAFIWIKGRKYPRKTTKGWKLCVEWKDGTTSWETLSALKESNPVEVAEYAVAHDLTEEPAFKWWVPYTLKKRDAIVSAVNNRYWKRTHKYGIRIPKTVKEAFEIDRENGDNRWADSIQKEMNAVRVAFRILGEDQKVPPGYQYMKCHLVFDIKFDGFRFKTRMVAGGHMVETPSFMTYASVVSRDTVRIALLTAALHDLSVKAADVQNAYLTAPTTEKIWTICGPEFGPDEGKKAIIVRALYGLKGSGASYRNHISNCMRHLGYESCKADPDLWMKPRTRPDDGFEYYSYVLIYVDDILAISHEAMEDLQKIDYYFKMKEGSMGDPDIYLGSKIRKVTLPNRVEAWMLSPTKYVMEAVKNVERYLEKEYGQKLPKRVSGPFPTDYRPEIDITPELKDDEVSYFYSQIGVLRWIVELGRIDIVTEVSSLASCLALPRRGHLEAVFHLYAYLRKKPNGTIILDPTYPDIDLRQFNDGADWSNFYGNVTEALPPNMPKPLGKPLVMRLFVDSDHAADKLVRRSRTGFISYLNSAPIVWYSKRQGTIETSVFGAEFVAMRTGFESARGLRYKLRMMGIEVGEPVYCYGDNMSVIHNTQKPESTLKKKSNSICYHFCREAIAMGEAMTAHIRSEDNPADICTKLIPGGMKRDRIVSNILYYSKGSEDVS</sequence>
<comment type="caution">
    <text evidence="3">The sequence shown here is derived from an EMBL/GenBank/DDBJ whole genome shotgun (WGS) entry which is preliminary data.</text>
</comment>
<organism evidence="3 4">
    <name type="scientific">Nitzschia inconspicua</name>
    <dbReference type="NCBI Taxonomy" id="303405"/>
    <lineage>
        <taxon>Eukaryota</taxon>
        <taxon>Sar</taxon>
        <taxon>Stramenopiles</taxon>
        <taxon>Ochrophyta</taxon>
        <taxon>Bacillariophyta</taxon>
        <taxon>Bacillariophyceae</taxon>
        <taxon>Bacillariophycidae</taxon>
        <taxon>Bacillariales</taxon>
        <taxon>Bacillariaceae</taxon>
        <taxon>Nitzschia</taxon>
    </lineage>
</organism>
<protein>
    <submittedName>
        <fullName evidence="3">Reverse transcriptase RNA-dependent DNA polymerase</fullName>
    </submittedName>
</protein>
<dbReference type="GO" id="GO:0003964">
    <property type="term" value="F:RNA-directed DNA polymerase activity"/>
    <property type="evidence" value="ECO:0007669"/>
    <property type="project" value="UniProtKB-KW"/>
</dbReference>
<dbReference type="CDD" id="cd09272">
    <property type="entry name" value="RNase_HI_RT_Ty1"/>
    <property type="match status" value="1"/>
</dbReference>
<dbReference type="OrthoDB" id="420989at2759"/>
<reference evidence="3" key="1">
    <citation type="journal article" date="2021" name="Sci. Rep.">
        <title>Diploid genomic architecture of Nitzschia inconspicua, an elite biomass production diatom.</title>
        <authorList>
            <person name="Oliver A."/>
            <person name="Podell S."/>
            <person name="Pinowska A."/>
            <person name="Traller J.C."/>
            <person name="Smith S.R."/>
            <person name="McClure R."/>
            <person name="Beliaev A."/>
            <person name="Bohutskyi P."/>
            <person name="Hill E.A."/>
            <person name="Rabines A."/>
            <person name="Zheng H."/>
            <person name="Allen L.Z."/>
            <person name="Kuo A."/>
            <person name="Grigoriev I.V."/>
            <person name="Allen A.E."/>
            <person name="Hazlebeck D."/>
            <person name="Allen E.E."/>
        </authorList>
    </citation>
    <scope>NUCLEOTIDE SEQUENCE</scope>
    <source>
        <strain evidence="3">Hildebrandi</strain>
    </source>
</reference>
<dbReference type="EMBL" id="JAGRRH010000013">
    <property type="protein sequence ID" value="KAG7361123.1"/>
    <property type="molecule type" value="Genomic_DNA"/>
</dbReference>
<dbReference type="PANTHER" id="PTHR11439">
    <property type="entry name" value="GAG-POL-RELATED RETROTRANSPOSON"/>
    <property type="match status" value="1"/>
</dbReference>
<accession>A0A9K3PVF8</accession>
<dbReference type="InterPro" id="IPR013103">
    <property type="entry name" value="RVT_2"/>
</dbReference>
<name>A0A9K3PVF8_9STRA</name>
<dbReference type="AlphaFoldDB" id="A0A9K3PVF8"/>
<proteinExistence type="predicted"/>
<feature type="domain" description="Reverse transcriptase Ty1/copia-type" evidence="2">
    <location>
        <begin position="333"/>
        <end position="523"/>
    </location>
</feature>
<evidence type="ECO:0000313" key="3">
    <source>
        <dbReference type="EMBL" id="KAG7361123.1"/>
    </source>
</evidence>
<evidence type="ECO:0000259" key="2">
    <source>
        <dbReference type="Pfam" id="PF07727"/>
    </source>
</evidence>
<dbReference type="Pfam" id="PF07727">
    <property type="entry name" value="RVT_2"/>
    <property type="match status" value="1"/>
</dbReference>
<evidence type="ECO:0000256" key="1">
    <source>
        <dbReference type="SAM" id="MobiDB-lite"/>
    </source>
</evidence>
<dbReference type="Proteomes" id="UP000693970">
    <property type="component" value="Unassembled WGS sequence"/>
</dbReference>
<reference evidence="3" key="2">
    <citation type="submission" date="2021-04" db="EMBL/GenBank/DDBJ databases">
        <authorList>
            <person name="Podell S."/>
        </authorList>
    </citation>
    <scope>NUCLEOTIDE SEQUENCE</scope>
    <source>
        <strain evidence="3">Hildebrandi</strain>
    </source>
</reference>
<feature type="region of interest" description="Disordered" evidence="1">
    <location>
        <begin position="16"/>
        <end position="37"/>
    </location>
</feature>
<keyword evidence="3" id="KW-0695">RNA-directed DNA polymerase</keyword>
<keyword evidence="3" id="KW-0548">Nucleotidyltransferase</keyword>
<dbReference type="PANTHER" id="PTHR11439:SF483">
    <property type="entry name" value="PEPTIDE SYNTHASE GLIP-LIKE, PUTATIVE (AFU_ORTHOLOGUE AFUA_3G12920)-RELATED"/>
    <property type="match status" value="1"/>
</dbReference>
<keyword evidence="3" id="KW-0808">Transferase</keyword>